<gene>
    <name evidence="2" type="ORF">GEV02_21625</name>
</gene>
<comment type="caution">
    <text evidence="2">The sequence shown here is derived from an EMBL/GenBank/DDBJ whole genome shotgun (WGS) entry which is preliminary data.</text>
</comment>
<reference evidence="2 3" key="1">
    <citation type="submission" date="2019-10" db="EMBL/GenBank/DDBJ databases">
        <title>Two novel species isolated from a subtropical stream in China.</title>
        <authorList>
            <person name="Lu H."/>
        </authorList>
    </citation>
    <scope>NUCLEOTIDE SEQUENCE [LARGE SCALE GENOMIC DNA]</scope>
    <source>
        <strain evidence="2 3">FT29W</strain>
    </source>
</reference>
<feature type="transmembrane region" description="Helical" evidence="1">
    <location>
        <begin position="120"/>
        <end position="141"/>
    </location>
</feature>
<dbReference type="EMBL" id="WHUG01000009">
    <property type="protein sequence ID" value="MQA40745.1"/>
    <property type="molecule type" value="Genomic_DNA"/>
</dbReference>
<keyword evidence="3" id="KW-1185">Reference proteome</keyword>
<evidence type="ECO:0000313" key="3">
    <source>
        <dbReference type="Proteomes" id="UP000440498"/>
    </source>
</evidence>
<sequence>MKSAVLPSPNPAEELTLQVNDVTNKLDRQPVGLTDHSRPALALRISTSVAEQPRSRHSAAVTYTESSASPIHSHQIRLQEAAPLTLHTLTQETLPQPGHAPNSASPQQERVAPLPFGQRFPVLSAVMYGTFGILLFPFRLLATLSNGIWFLLFDLPLAKIGHAIDDRARARKLASHRSPAHPEPMEHCTRYPYWKGSDRTVMFVNHQKQDQFIIDGVRVHQVYREVPDANVYDLLNIEDGQQPLLALTLASRLELTGHGNIDHFEGSSAEELAQRLYDCGLRAVGVLKINACNAGKDIYLEDLRNELVLKGVQIGYVSGPRGSQSDIRQVGNVGKRRFVYGPLLFMPKIVGRVPEYFALRVVRGNANIAFPGTRYVPAQK</sequence>
<name>A0A6A7N6I9_9BURK</name>
<keyword evidence="1" id="KW-1133">Transmembrane helix</keyword>
<dbReference type="AlphaFoldDB" id="A0A6A7N6I9"/>
<keyword evidence="1" id="KW-0472">Membrane</keyword>
<accession>A0A6A7N6I9</accession>
<keyword evidence="1" id="KW-0812">Transmembrane</keyword>
<protein>
    <submittedName>
        <fullName evidence="2">Uncharacterized protein</fullName>
    </submittedName>
</protein>
<evidence type="ECO:0000313" key="2">
    <source>
        <dbReference type="EMBL" id="MQA40745.1"/>
    </source>
</evidence>
<organism evidence="2 3">
    <name type="scientific">Rugamonas aquatica</name>
    <dbReference type="NCBI Taxonomy" id="2743357"/>
    <lineage>
        <taxon>Bacteria</taxon>
        <taxon>Pseudomonadati</taxon>
        <taxon>Pseudomonadota</taxon>
        <taxon>Betaproteobacteria</taxon>
        <taxon>Burkholderiales</taxon>
        <taxon>Oxalobacteraceae</taxon>
        <taxon>Telluria group</taxon>
        <taxon>Rugamonas</taxon>
    </lineage>
</organism>
<evidence type="ECO:0000256" key="1">
    <source>
        <dbReference type="SAM" id="Phobius"/>
    </source>
</evidence>
<dbReference type="Proteomes" id="UP000440498">
    <property type="component" value="Unassembled WGS sequence"/>
</dbReference>
<dbReference type="RefSeq" id="WP_152840036.1">
    <property type="nucleotide sequence ID" value="NZ_WHUG01000009.1"/>
</dbReference>
<proteinExistence type="predicted"/>